<feature type="signal peptide" evidence="1">
    <location>
        <begin position="1"/>
        <end position="23"/>
    </location>
</feature>
<dbReference type="EMBL" id="ML993587">
    <property type="protein sequence ID" value="KAF2169538.1"/>
    <property type="molecule type" value="Genomic_DNA"/>
</dbReference>
<proteinExistence type="predicted"/>
<dbReference type="RefSeq" id="XP_033670427.1">
    <property type="nucleotide sequence ID" value="XM_033805162.1"/>
</dbReference>
<name>A0A6A6CTN0_ZASCE</name>
<keyword evidence="3" id="KW-1185">Reference proteome</keyword>
<dbReference type="Proteomes" id="UP000799537">
    <property type="component" value="Unassembled WGS sequence"/>
</dbReference>
<reference evidence="2" key="1">
    <citation type="journal article" date="2020" name="Stud. Mycol.">
        <title>101 Dothideomycetes genomes: a test case for predicting lifestyles and emergence of pathogens.</title>
        <authorList>
            <person name="Haridas S."/>
            <person name="Albert R."/>
            <person name="Binder M."/>
            <person name="Bloem J."/>
            <person name="Labutti K."/>
            <person name="Salamov A."/>
            <person name="Andreopoulos B."/>
            <person name="Baker S."/>
            <person name="Barry K."/>
            <person name="Bills G."/>
            <person name="Bluhm B."/>
            <person name="Cannon C."/>
            <person name="Castanera R."/>
            <person name="Culley D."/>
            <person name="Daum C."/>
            <person name="Ezra D."/>
            <person name="Gonzalez J."/>
            <person name="Henrissat B."/>
            <person name="Kuo A."/>
            <person name="Liang C."/>
            <person name="Lipzen A."/>
            <person name="Lutzoni F."/>
            <person name="Magnuson J."/>
            <person name="Mondo S."/>
            <person name="Nolan M."/>
            <person name="Ohm R."/>
            <person name="Pangilinan J."/>
            <person name="Park H.-J."/>
            <person name="Ramirez L."/>
            <person name="Alfaro M."/>
            <person name="Sun H."/>
            <person name="Tritt A."/>
            <person name="Yoshinaga Y."/>
            <person name="Zwiers L.-H."/>
            <person name="Turgeon B."/>
            <person name="Goodwin S."/>
            <person name="Spatafora J."/>
            <person name="Crous P."/>
            <person name="Grigoriev I."/>
        </authorList>
    </citation>
    <scope>NUCLEOTIDE SEQUENCE</scope>
    <source>
        <strain evidence="2">ATCC 36951</strain>
    </source>
</reference>
<gene>
    <name evidence="2" type="ORF">M409DRAFT_19950</name>
</gene>
<feature type="chain" id="PRO_5025672165" evidence="1">
    <location>
        <begin position="24"/>
        <end position="140"/>
    </location>
</feature>
<evidence type="ECO:0000313" key="2">
    <source>
        <dbReference type="EMBL" id="KAF2169538.1"/>
    </source>
</evidence>
<evidence type="ECO:0000313" key="3">
    <source>
        <dbReference type="Proteomes" id="UP000799537"/>
    </source>
</evidence>
<organism evidence="2 3">
    <name type="scientific">Zasmidium cellare ATCC 36951</name>
    <dbReference type="NCBI Taxonomy" id="1080233"/>
    <lineage>
        <taxon>Eukaryota</taxon>
        <taxon>Fungi</taxon>
        <taxon>Dikarya</taxon>
        <taxon>Ascomycota</taxon>
        <taxon>Pezizomycotina</taxon>
        <taxon>Dothideomycetes</taxon>
        <taxon>Dothideomycetidae</taxon>
        <taxon>Mycosphaerellales</taxon>
        <taxon>Mycosphaerellaceae</taxon>
        <taxon>Zasmidium</taxon>
    </lineage>
</organism>
<keyword evidence="1" id="KW-0732">Signal</keyword>
<protein>
    <submittedName>
        <fullName evidence="2">Uncharacterized protein</fullName>
    </submittedName>
</protein>
<accession>A0A6A6CTN0</accession>
<dbReference type="AlphaFoldDB" id="A0A6A6CTN0"/>
<dbReference type="GeneID" id="54558434"/>
<evidence type="ECO:0000256" key="1">
    <source>
        <dbReference type="SAM" id="SignalP"/>
    </source>
</evidence>
<sequence length="140" mass="15057">MISNQLLFTGLATLFLLFTTAASWSITFYETMDDCMCTKGPCRKTYLSYQGSGDPSECITTGVGTDNANCAYTTDGGVTFGACDHYMHMGAFAIGADTQCEWGHYCTGAGSATQYGEGNCFDASDYEAEKLFFKCGSTQL</sequence>